<name>A0A1Y2BCD6_9TREE</name>
<feature type="compositionally biased region" description="Low complexity" evidence="1">
    <location>
        <begin position="616"/>
        <end position="629"/>
    </location>
</feature>
<dbReference type="InParanoid" id="A0A1Y2BCD6"/>
<dbReference type="EMBL" id="MCFC01000009">
    <property type="protein sequence ID" value="ORY32498.1"/>
    <property type="molecule type" value="Genomic_DNA"/>
</dbReference>
<evidence type="ECO:0000256" key="1">
    <source>
        <dbReference type="SAM" id="MobiDB-lite"/>
    </source>
</evidence>
<sequence length="746" mass="82632">MLYGKSAAVAAAATSSKSSDSSNSPRGKDGVTVAIPDLTKEFFDSAFFRRFQVQRPILDPIEFVNRYCSRPVPTATAMGPEGAILVHTLYAWAVSYGVDENGMLDVPEGGRGDLEPIDLLRVSEGESARETDRQTRMEKLRSVLEIVLNEIDACGVMRKPTWDGVRSLLLILPLTEGVSTPVERLAMYEAAVSQVYTLCSFLATGYDGAPSATSAVNGGSDEASDSGLLQVRVRIYWYAFVHEGITSGLKGGRLHLDDEDLETMQDSITNRALVLNSNHFQATAKLATAPINLALACRLVNKALTGPSAKRRRNVSAASVHEAWEALERCWEEFDSFKYDSTSAYRLSDELIRFSDGWKIFLFEAQNIIRTNLEGRLARAIESQTSAFINNDTTTPDDIVGLQHLLDIAQSKCEVKTRQIVELVKRHVGTRFFEWDASLVRDGTYYAAMLLARAGGSDEDVAVCVRALNELRWAHAKAWDRSADLRREWAGSRGVSVNASAPVLRGWDPTMTTPSTAPGHHHHAHSKPSSSAPTTEVETPFTSPDIVSRTFDSSSSGRSVHRQAIAQIMSSSSASGSETTQHHHHPHHHSHIQHHQQPQAFLDQYHDHSDLNPFPQDHILNNNNNSSDNHQNHHHDLTHHQHHNHLGLETMDQKPWIPSLHGPAPPNAPDYFGMGIQVGGVHQQPQTQAQPPSQAFEPVNGHGQHNQQQQQQQQNSNILDHQHLAQSQPGQYVMQQDGSQVFVRYQ</sequence>
<dbReference type="Proteomes" id="UP000193986">
    <property type="component" value="Unassembled WGS sequence"/>
</dbReference>
<gene>
    <name evidence="2" type="ORF">BCR39DRAFT_522503</name>
</gene>
<accession>A0A1Y2BCD6</accession>
<feature type="region of interest" description="Disordered" evidence="1">
    <location>
        <begin position="504"/>
        <end position="717"/>
    </location>
</feature>
<evidence type="ECO:0008006" key="4">
    <source>
        <dbReference type="Google" id="ProtNLM"/>
    </source>
</evidence>
<protein>
    <recommendedName>
        <fullName evidence="4">Transcription factor domain-containing protein</fullName>
    </recommendedName>
</protein>
<feature type="compositionally biased region" description="Basic residues" evidence="1">
    <location>
        <begin position="582"/>
        <end position="594"/>
    </location>
</feature>
<evidence type="ECO:0000313" key="2">
    <source>
        <dbReference type="EMBL" id="ORY32498.1"/>
    </source>
</evidence>
<organism evidence="2 3">
    <name type="scientific">Naematelia encephala</name>
    <dbReference type="NCBI Taxonomy" id="71784"/>
    <lineage>
        <taxon>Eukaryota</taxon>
        <taxon>Fungi</taxon>
        <taxon>Dikarya</taxon>
        <taxon>Basidiomycota</taxon>
        <taxon>Agaricomycotina</taxon>
        <taxon>Tremellomycetes</taxon>
        <taxon>Tremellales</taxon>
        <taxon>Naemateliaceae</taxon>
        <taxon>Naematelia</taxon>
    </lineage>
</organism>
<dbReference type="STRING" id="71784.A0A1Y2BCD6"/>
<proteinExistence type="predicted"/>
<feature type="compositionally biased region" description="Low complexity" evidence="1">
    <location>
        <begin position="548"/>
        <end position="558"/>
    </location>
</feature>
<keyword evidence="3" id="KW-1185">Reference proteome</keyword>
<dbReference type="OrthoDB" id="3263880at2759"/>
<dbReference type="CDD" id="cd12148">
    <property type="entry name" value="fungal_TF_MHR"/>
    <property type="match status" value="1"/>
</dbReference>
<feature type="compositionally biased region" description="Low complexity" evidence="1">
    <location>
        <begin position="683"/>
        <end position="715"/>
    </location>
</feature>
<comment type="caution">
    <text evidence="2">The sequence shown here is derived from an EMBL/GenBank/DDBJ whole genome shotgun (WGS) entry which is preliminary data.</text>
</comment>
<dbReference type="AlphaFoldDB" id="A0A1Y2BCD6"/>
<feature type="compositionally biased region" description="Basic and acidic residues" evidence="1">
    <location>
        <begin position="630"/>
        <end position="639"/>
    </location>
</feature>
<evidence type="ECO:0000313" key="3">
    <source>
        <dbReference type="Proteomes" id="UP000193986"/>
    </source>
</evidence>
<reference evidence="2 3" key="1">
    <citation type="submission" date="2016-07" db="EMBL/GenBank/DDBJ databases">
        <title>Pervasive Adenine N6-methylation of Active Genes in Fungi.</title>
        <authorList>
            <consortium name="DOE Joint Genome Institute"/>
            <person name="Mondo S.J."/>
            <person name="Dannebaum R.O."/>
            <person name="Kuo R.C."/>
            <person name="Labutti K."/>
            <person name="Haridas S."/>
            <person name="Kuo A."/>
            <person name="Salamov A."/>
            <person name="Ahrendt S.R."/>
            <person name="Lipzen A."/>
            <person name="Sullivan W."/>
            <person name="Andreopoulos W.B."/>
            <person name="Clum A."/>
            <person name="Lindquist E."/>
            <person name="Daum C."/>
            <person name="Ramamoorthy G.K."/>
            <person name="Gryganskyi A."/>
            <person name="Culley D."/>
            <person name="Magnuson J.K."/>
            <person name="James T.Y."/>
            <person name="O'Malley M.A."/>
            <person name="Stajich J.E."/>
            <person name="Spatafora J.W."/>
            <person name="Visel A."/>
            <person name="Grigoriev I.V."/>
        </authorList>
    </citation>
    <scope>NUCLEOTIDE SEQUENCE [LARGE SCALE GENOMIC DNA]</scope>
    <source>
        <strain evidence="2 3">68-887.2</strain>
    </source>
</reference>